<keyword evidence="2" id="KW-1185">Reference proteome</keyword>
<accession>A0ACB8UBU0</accession>
<dbReference type="EMBL" id="MU274905">
    <property type="protein sequence ID" value="KAI0091435.1"/>
    <property type="molecule type" value="Genomic_DNA"/>
</dbReference>
<organism evidence="1 2">
    <name type="scientific">Irpex rosettiformis</name>
    <dbReference type="NCBI Taxonomy" id="378272"/>
    <lineage>
        <taxon>Eukaryota</taxon>
        <taxon>Fungi</taxon>
        <taxon>Dikarya</taxon>
        <taxon>Basidiomycota</taxon>
        <taxon>Agaricomycotina</taxon>
        <taxon>Agaricomycetes</taxon>
        <taxon>Polyporales</taxon>
        <taxon>Irpicaceae</taxon>
        <taxon>Irpex</taxon>
    </lineage>
</organism>
<dbReference type="Proteomes" id="UP001055072">
    <property type="component" value="Unassembled WGS sequence"/>
</dbReference>
<sequence length="211" mass="23835">MFAASSSCQPGIFLLVILCHCFKSLSASSSLISHAPDQKKITSRLPTPRNPTRPDANRTRAKRRASRDHDSNAFRRTDGACAVCAPCRGAFFYLVERRRSSASSLGSHPELIMHLLLQPSCVLLRNLHQPVYPFAHIPPSSHSHLLFIDCTLCHKNIDIYTHPYIFPCSSYASIKTDNAWLPHVRVQVRFPTLEFRFQSCACILNSDHSRY</sequence>
<reference evidence="1" key="1">
    <citation type="journal article" date="2021" name="Environ. Microbiol.">
        <title>Gene family expansions and transcriptome signatures uncover fungal adaptations to wood decay.</title>
        <authorList>
            <person name="Hage H."/>
            <person name="Miyauchi S."/>
            <person name="Viragh M."/>
            <person name="Drula E."/>
            <person name="Min B."/>
            <person name="Chaduli D."/>
            <person name="Navarro D."/>
            <person name="Favel A."/>
            <person name="Norest M."/>
            <person name="Lesage-Meessen L."/>
            <person name="Balint B."/>
            <person name="Merenyi Z."/>
            <person name="de Eugenio L."/>
            <person name="Morin E."/>
            <person name="Martinez A.T."/>
            <person name="Baldrian P."/>
            <person name="Stursova M."/>
            <person name="Martinez M.J."/>
            <person name="Novotny C."/>
            <person name="Magnuson J.K."/>
            <person name="Spatafora J.W."/>
            <person name="Maurice S."/>
            <person name="Pangilinan J."/>
            <person name="Andreopoulos W."/>
            <person name="LaButti K."/>
            <person name="Hundley H."/>
            <person name="Na H."/>
            <person name="Kuo A."/>
            <person name="Barry K."/>
            <person name="Lipzen A."/>
            <person name="Henrissat B."/>
            <person name="Riley R."/>
            <person name="Ahrendt S."/>
            <person name="Nagy L.G."/>
            <person name="Grigoriev I.V."/>
            <person name="Martin F."/>
            <person name="Rosso M.N."/>
        </authorList>
    </citation>
    <scope>NUCLEOTIDE SEQUENCE</scope>
    <source>
        <strain evidence="1">CBS 384.51</strain>
    </source>
</reference>
<comment type="caution">
    <text evidence="1">The sequence shown here is derived from an EMBL/GenBank/DDBJ whole genome shotgun (WGS) entry which is preliminary data.</text>
</comment>
<name>A0ACB8UBU0_9APHY</name>
<protein>
    <submittedName>
        <fullName evidence="1">Uncharacterized protein</fullName>
    </submittedName>
</protein>
<gene>
    <name evidence="1" type="ORF">BDY19DRAFT_626554</name>
</gene>
<proteinExistence type="predicted"/>
<evidence type="ECO:0000313" key="1">
    <source>
        <dbReference type="EMBL" id="KAI0091435.1"/>
    </source>
</evidence>
<evidence type="ECO:0000313" key="2">
    <source>
        <dbReference type="Proteomes" id="UP001055072"/>
    </source>
</evidence>